<dbReference type="Gene3D" id="3.40.640.10">
    <property type="entry name" value="Type I PLP-dependent aspartate aminotransferase-like (Major domain)"/>
    <property type="match status" value="1"/>
</dbReference>
<comment type="similarity">
    <text evidence="4">Belongs to the trans-sulfuration enzymes family.</text>
</comment>
<keyword evidence="5" id="KW-0808">Transferase</keyword>
<dbReference type="InterPro" id="IPR015424">
    <property type="entry name" value="PyrdxlP-dep_Trfase"/>
</dbReference>
<dbReference type="RefSeq" id="WP_114582130.1">
    <property type="nucleotide sequence ID" value="NZ_QPMH01000008.1"/>
</dbReference>
<dbReference type="Proteomes" id="UP000253941">
    <property type="component" value="Unassembled WGS sequence"/>
</dbReference>
<evidence type="ECO:0000313" key="6">
    <source>
        <dbReference type="Proteomes" id="UP000253941"/>
    </source>
</evidence>
<accession>A0A369TG59</accession>
<reference evidence="5 6" key="1">
    <citation type="submission" date="2018-07" db="EMBL/GenBank/DDBJ databases">
        <title>Venubactetium sediminum gen. nov., sp. nov., isolated from a marine solar saltern.</title>
        <authorList>
            <person name="Wang S."/>
        </authorList>
    </citation>
    <scope>NUCLEOTIDE SEQUENCE [LARGE SCALE GENOMIC DNA]</scope>
    <source>
        <strain evidence="5 6">WD2A32</strain>
    </source>
</reference>
<sequence>MSETGDGAMTTVVHAGEEDNASAVALWTANAKDGLYTRHANPTVAAFEAKMQALEGGAAAVAMASGMAAVSQTLLSLLRQGDRLVVPAKVFVGVRTLLSDFLPHYGIDVAPVDMNDRDALRSALEAPGVAAVYCETISNPWAEAVDVPGIVAVAREAGVPVIVDNTLATPHLFRPIEAGADIVLHSASKYIGGHGDAIGGVVVTREAGAAEPIRTARRILGGILSPANAYLLQRGLKTLSMRMERHCANAEAVAAFLAGHPKVRRVNYPGLESAPDHATAASFLPRFGGLLSFELHEQFDHRRLVDALTMCKSRYSFGEPGTVALIQDWIRLIRLSVGLEDAADIVADLSRALDDA</sequence>
<dbReference type="GO" id="GO:0016740">
    <property type="term" value="F:transferase activity"/>
    <property type="evidence" value="ECO:0007669"/>
    <property type="project" value="UniProtKB-KW"/>
</dbReference>
<comment type="caution">
    <text evidence="5">The sequence shown here is derived from an EMBL/GenBank/DDBJ whole genome shotgun (WGS) entry which is preliminary data.</text>
</comment>
<dbReference type="FunFam" id="3.40.640.10:FF:000046">
    <property type="entry name" value="Cystathionine gamma-lyase"/>
    <property type="match status" value="1"/>
</dbReference>
<organism evidence="5 6">
    <name type="scientific">Ferruginivarius sediminum</name>
    <dbReference type="NCBI Taxonomy" id="2661937"/>
    <lineage>
        <taxon>Bacteria</taxon>
        <taxon>Pseudomonadati</taxon>
        <taxon>Pseudomonadota</taxon>
        <taxon>Alphaproteobacteria</taxon>
        <taxon>Rhodospirillales</taxon>
        <taxon>Rhodospirillaceae</taxon>
        <taxon>Ferruginivarius</taxon>
    </lineage>
</organism>
<keyword evidence="6" id="KW-1185">Reference proteome</keyword>
<proteinExistence type="inferred from homology"/>
<dbReference type="PIRSF" id="PIRSF001434">
    <property type="entry name" value="CGS"/>
    <property type="match status" value="1"/>
</dbReference>
<gene>
    <name evidence="5" type="ORF">DRB17_10365</name>
</gene>
<dbReference type="EMBL" id="QPMH01000008">
    <property type="protein sequence ID" value="RDD61886.1"/>
    <property type="molecule type" value="Genomic_DNA"/>
</dbReference>
<dbReference type="Gene3D" id="3.90.1150.10">
    <property type="entry name" value="Aspartate Aminotransferase, domain 1"/>
    <property type="match status" value="1"/>
</dbReference>
<protein>
    <submittedName>
        <fullName evidence="5">PLP-dependent transferase</fullName>
    </submittedName>
</protein>
<evidence type="ECO:0000313" key="5">
    <source>
        <dbReference type="EMBL" id="RDD61886.1"/>
    </source>
</evidence>
<dbReference type="GO" id="GO:0005737">
    <property type="term" value="C:cytoplasm"/>
    <property type="evidence" value="ECO:0007669"/>
    <property type="project" value="TreeGrafter"/>
</dbReference>
<dbReference type="InterPro" id="IPR015421">
    <property type="entry name" value="PyrdxlP-dep_Trfase_major"/>
</dbReference>
<dbReference type="GO" id="GO:0019346">
    <property type="term" value="P:transsulfuration"/>
    <property type="evidence" value="ECO:0007669"/>
    <property type="project" value="InterPro"/>
</dbReference>
<dbReference type="SUPFAM" id="SSF53383">
    <property type="entry name" value="PLP-dependent transferases"/>
    <property type="match status" value="1"/>
</dbReference>
<evidence type="ECO:0000256" key="3">
    <source>
        <dbReference type="PIRSR" id="PIRSR001434-2"/>
    </source>
</evidence>
<comment type="cofactor">
    <cofactor evidence="1 4">
        <name>pyridoxal 5'-phosphate</name>
        <dbReference type="ChEBI" id="CHEBI:597326"/>
    </cofactor>
</comment>
<dbReference type="GO" id="GO:0016846">
    <property type="term" value="F:carbon-sulfur lyase activity"/>
    <property type="evidence" value="ECO:0007669"/>
    <property type="project" value="TreeGrafter"/>
</dbReference>
<feature type="modified residue" description="N6-(pyridoxal phosphate)lysine" evidence="3">
    <location>
        <position position="189"/>
    </location>
</feature>
<dbReference type="InterPro" id="IPR000277">
    <property type="entry name" value="Cys/Met-Metab_PyrdxlP-dep_enz"/>
</dbReference>
<dbReference type="Pfam" id="PF01053">
    <property type="entry name" value="Cys_Met_Meta_PP"/>
    <property type="match status" value="1"/>
</dbReference>
<name>A0A369TG59_9PROT</name>
<evidence type="ECO:0000256" key="4">
    <source>
        <dbReference type="RuleBase" id="RU362118"/>
    </source>
</evidence>
<dbReference type="GO" id="GO:0030170">
    <property type="term" value="F:pyridoxal phosphate binding"/>
    <property type="evidence" value="ECO:0007669"/>
    <property type="project" value="InterPro"/>
</dbReference>
<keyword evidence="2 3" id="KW-0663">Pyridoxal phosphate</keyword>
<dbReference type="AlphaFoldDB" id="A0A369TG59"/>
<evidence type="ECO:0000256" key="1">
    <source>
        <dbReference type="ARBA" id="ARBA00001933"/>
    </source>
</evidence>
<dbReference type="PANTHER" id="PTHR11808">
    <property type="entry name" value="TRANS-SULFURATION ENZYME FAMILY MEMBER"/>
    <property type="match status" value="1"/>
</dbReference>
<dbReference type="InterPro" id="IPR015422">
    <property type="entry name" value="PyrdxlP-dep_Trfase_small"/>
</dbReference>
<evidence type="ECO:0000256" key="2">
    <source>
        <dbReference type="ARBA" id="ARBA00022898"/>
    </source>
</evidence>